<feature type="domain" description="HD-Zip IV C-terminal" evidence="2">
    <location>
        <begin position="2"/>
        <end position="88"/>
    </location>
</feature>
<proteinExistence type="predicted"/>
<organism evidence="3 4">
    <name type="scientific">Lupinus albus</name>
    <name type="common">White lupine</name>
    <name type="synonym">Lupinus termis</name>
    <dbReference type="NCBI Taxonomy" id="3870"/>
    <lineage>
        <taxon>Eukaryota</taxon>
        <taxon>Viridiplantae</taxon>
        <taxon>Streptophyta</taxon>
        <taxon>Embryophyta</taxon>
        <taxon>Tracheophyta</taxon>
        <taxon>Spermatophyta</taxon>
        <taxon>Magnoliopsida</taxon>
        <taxon>eudicotyledons</taxon>
        <taxon>Gunneridae</taxon>
        <taxon>Pentapetalae</taxon>
        <taxon>rosids</taxon>
        <taxon>fabids</taxon>
        <taxon>Fabales</taxon>
        <taxon>Fabaceae</taxon>
        <taxon>Papilionoideae</taxon>
        <taxon>50 kb inversion clade</taxon>
        <taxon>genistoids sensu lato</taxon>
        <taxon>core genistoids</taxon>
        <taxon>Genisteae</taxon>
        <taxon>Lupinus</taxon>
    </lineage>
</organism>
<dbReference type="SUPFAM" id="SSF55961">
    <property type="entry name" value="Bet v1-like"/>
    <property type="match status" value="1"/>
</dbReference>
<dbReference type="EMBL" id="WOCE01000016">
    <property type="protein sequence ID" value="KAE9597466.1"/>
    <property type="molecule type" value="Genomic_DNA"/>
</dbReference>
<feature type="compositionally biased region" description="Polar residues" evidence="1">
    <location>
        <begin position="64"/>
        <end position="76"/>
    </location>
</feature>
<name>A0A6A4NUZ7_LUPAL</name>
<dbReference type="PANTHER" id="PTHR45654:SF1">
    <property type="entry name" value="HOMEOBOX-LEUCINE ZIPPER PROTEIN HDG11"/>
    <property type="match status" value="1"/>
</dbReference>
<dbReference type="InterPro" id="IPR057993">
    <property type="entry name" value="HD-Zip_IV_C"/>
</dbReference>
<dbReference type="InterPro" id="IPR042160">
    <property type="entry name" value="HD-Zip_IV"/>
</dbReference>
<accession>A0A6A4NUZ7</accession>
<gene>
    <name evidence="3" type="ORF">Lalb_Chr16g0386821</name>
</gene>
<dbReference type="PANTHER" id="PTHR45654">
    <property type="entry name" value="HOMEOBOX-LEUCINE ZIPPER PROTEIN MERISTEM L1"/>
    <property type="match status" value="1"/>
</dbReference>
<evidence type="ECO:0000259" key="2">
    <source>
        <dbReference type="Pfam" id="PF25797"/>
    </source>
</evidence>
<dbReference type="Proteomes" id="UP000447434">
    <property type="component" value="Chromosome 16"/>
</dbReference>
<evidence type="ECO:0000313" key="4">
    <source>
        <dbReference type="Proteomes" id="UP000447434"/>
    </source>
</evidence>
<protein>
    <submittedName>
        <fullName evidence="3">Putative START-like domain-containing protein</fullName>
    </submittedName>
</protein>
<sequence>MNNDMLILQESCIDSSGAIVVYCPVDLPSMNIAMNGEDSSCIPLLPSGFSITPDGQDEQGGDGASTSSNTGRCSSGGSLITVALQIMVYVRVGFLR</sequence>
<dbReference type="AlphaFoldDB" id="A0A6A4NUZ7"/>
<comment type="caution">
    <text evidence="3">The sequence shown here is derived from an EMBL/GenBank/DDBJ whole genome shotgun (WGS) entry which is preliminary data.</text>
</comment>
<reference evidence="4" key="1">
    <citation type="journal article" date="2020" name="Nat. Commun.">
        <title>Genome sequence of the cluster root forming white lupin.</title>
        <authorList>
            <person name="Hufnagel B."/>
            <person name="Marques A."/>
            <person name="Soriano A."/>
            <person name="Marques L."/>
            <person name="Divol F."/>
            <person name="Doumas P."/>
            <person name="Sallet E."/>
            <person name="Mancinotti D."/>
            <person name="Carrere S."/>
            <person name="Marande W."/>
            <person name="Arribat S."/>
            <person name="Keller J."/>
            <person name="Huneau C."/>
            <person name="Blein T."/>
            <person name="Aime D."/>
            <person name="Laguerre M."/>
            <person name="Taylor J."/>
            <person name="Schubert V."/>
            <person name="Nelson M."/>
            <person name="Geu-Flores F."/>
            <person name="Crespi M."/>
            <person name="Gallardo-Guerrero K."/>
            <person name="Delaux P.-M."/>
            <person name="Salse J."/>
            <person name="Berges H."/>
            <person name="Guyot R."/>
            <person name="Gouzy J."/>
            <person name="Peret B."/>
        </authorList>
    </citation>
    <scope>NUCLEOTIDE SEQUENCE [LARGE SCALE GENOMIC DNA]</scope>
    <source>
        <strain evidence="4">cv. Amiga</strain>
    </source>
</reference>
<evidence type="ECO:0000256" key="1">
    <source>
        <dbReference type="SAM" id="MobiDB-lite"/>
    </source>
</evidence>
<evidence type="ECO:0000313" key="3">
    <source>
        <dbReference type="EMBL" id="KAE9597466.1"/>
    </source>
</evidence>
<dbReference type="OrthoDB" id="1427219at2759"/>
<keyword evidence="4" id="KW-1185">Reference proteome</keyword>
<feature type="region of interest" description="Disordered" evidence="1">
    <location>
        <begin position="46"/>
        <end position="76"/>
    </location>
</feature>
<dbReference type="Pfam" id="PF25797">
    <property type="entry name" value="PDF2_C"/>
    <property type="match status" value="1"/>
</dbReference>